<proteinExistence type="predicted"/>
<name>E6K0N1_PARDN</name>
<protein>
    <submittedName>
        <fullName evidence="1">Uncharacterized protein</fullName>
    </submittedName>
</protein>
<dbReference type="EMBL" id="AEON01000001">
    <property type="protein sequence ID" value="EFT83369.1"/>
    <property type="molecule type" value="Genomic_DNA"/>
</dbReference>
<comment type="caution">
    <text evidence="1">The sequence shown here is derived from an EMBL/GenBank/DDBJ whole genome shotgun (WGS) entry which is preliminary data.</text>
</comment>
<evidence type="ECO:0000313" key="1">
    <source>
        <dbReference type="EMBL" id="EFT83369.1"/>
    </source>
</evidence>
<sequence>MAEVNKKPVFSLSSPGFPPCLPAFFAVREKMARASAVSLGEDFPSISVLFQEFGTCYKRHL</sequence>
<dbReference type="HOGENOM" id="CLU_2918477_0_0_11"/>
<dbReference type="AlphaFoldDB" id="E6K0N1"/>
<dbReference type="Proteomes" id="UP000004946">
    <property type="component" value="Chromosome"/>
</dbReference>
<keyword evidence="2" id="KW-1185">Reference proteome</keyword>
<reference evidence="1 2" key="1">
    <citation type="submission" date="2010-12" db="EMBL/GenBank/DDBJ databases">
        <authorList>
            <person name="Muzny D."/>
            <person name="Qin X."/>
            <person name="Buhay C."/>
            <person name="Dugan-Rocha S."/>
            <person name="Ding Y."/>
            <person name="Chen G."/>
            <person name="Hawes A."/>
            <person name="Holder M."/>
            <person name="Jhangiani S."/>
            <person name="Johnson A."/>
            <person name="Khan Z."/>
            <person name="Li Z."/>
            <person name="Liu W."/>
            <person name="Liu X."/>
            <person name="Perez L."/>
            <person name="Shen H."/>
            <person name="Wang Q."/>
            <person name="Watt J."/>
            <person name="Xi L."/>
            <person name="Xin Y."/>
            <person name="Zhou J."/>
            <person name="Deng J."/>
            <person name="Jiang H."/>
            <person name="Liu Y."/>
            <person name="Qu J."/>
            <person name="Song X.-Z."/>
            <person name="Zhang L."/>
            <person name="Villasana D."/>
            <person name="Johnson A."/>
            <person name="Liu J."/>
            <person name="Liyanage D."/>
            <person name="Lorensuhewa L."/>
            <person name="Robinson T."/>
            <person name="Song A."/>
            <person name="Song B.-B."/>
            <person name="Dinh H."/>
            <person name="Thornton R."/>
            <person name="Coyle M."/>
            <person name="Francisco L."/>
            <person name="Jackson L."/>
            <person name="Javaid M."/>
            <person name="Korchina V."/>
            <person name="Kovar C."/>
            <person name="Mata R."/>
            <person name="Mathew T."/>
            <person name="Ngo R."/>
            <person name="Nguyen L."/>
            <person name="Nguyen N."/>
            <person name="Okwuonu G."/>
            <person name="Ongeri F."/>
            <person name="Pham C."/>
            <person name="Simmons D."/>
            <person name="Wilczek-Boney K."/>
            <person name="Hale W."/>
            <person name="Jakkamsetti A."/>
            <person name="Pham P."/>
            <person name="Ruth R."/>
            <person name="San Lucas F."/>
            <person name="Warren J."/>
            <person name="Zhang J."/>
            <person name="Zhao Z."/>
            <person name="Zhou C."/>
            <person name="Zhu D."/>
            <person name="Lee S."/>
            <person name="Bess C."/>
            <person name="Blankenburg K."/>
            <person name="Forbes L."/>
            <person name="Fu Q."/>
            <person name="Gubbala S."/>
            <person name="Hirani K."/>
            <person name="Jayaseelan J.C."/>
            <person name="Lara F."/>
            <person name="Munidasa M."/>
            <person name="Palculict T."/>
            <person name="Patil S."/>
            <person name="Pu L.-L."/>
            <person name="Saada N."/>
            <person name="Tang L."/>
            <person name="Weissenberger G."/>
            <person name="Zhu Y."/>
            <person name="Hemphill L."/>
            <person name="Shang Y."/>
            <person name="Youmans B."/>
            <person name="Ayvaz T."/>
            <person name="Ross M."/>
            <person name="Santibanez J."/>
            <person name="Aqrawi P."/>
            <person name="Gross S."/>
            <person name="Joshi V."/>
            <person name="Fowler G."/>
            <person name="Nazareth L."/>
            <person name="Reid J."/>
            <person name="Worley K."/>
            <person name="Petrosino J."/>
            <person name="Highlander S."/>
            <person name="Gibbs R."/>
        </authorList>
    </citation>
    <scope>NUCLEOTIDE SEQUENCE [LARGE SCALE GENOMIC DNA]</scope>
    <source>
        <strain evidence="1 2">DSM 10105</strain>
    </source>
</reference>
<evidence type="ECO:0000313" key="2">
    <source>
        <dbReference type="Proteomes" id="UP000004946"/>
    </source>
</evidence>
<organism evidence="1 2">
    <name type="scientific">Parascardovia denticolens DSM 10105 = JCM 12538</name>
    <dbReference type="NCBI Taxonomy" id="864564"/>
    <lineage>
        <taxon>Bacteria</taxon>
        <taxon>Bacillati</taxon>
        <taxon>Actinomycetota</taxon>
        <taxon>Actinomycetes</taxon>
        <taxon>Bifidobacteriales</taxon>
        <taxon>Bifidobacteriaceae</taxon>
        <taxon>Parascardovia</taxon>
    </lineage>
</organism>
<gene>
    <name evidence="1" type="ORF">HMPREF0620_0374</name>
</gene>
<accession>E6K0N1</accession>